<keyword evidence="2" id="KW-1185">Reference proteome</keyword>
<evidence type="ECO:0000313" key="1">
    <source>
        <dbReference type="EMBL" id="PPE03032.1"/>
    </source>
</evidence>
<reference evidence="1 2" key="1">
    <citation type="submission" date="2017-11" db="EMBL/GenBank/DDBJ databases">
        <title>Comparative genomic analysis of Holospora spp., intranuclear symbionts of paramecia.</title>
        <authorList>
            <person name="Garushyants S.K."/>
            <person name="Beliavskaya A."/>
            <person name="Malko D.B."/>
            <person name="Logacheva M.D."/>
            <person name="Rautian M.S."/>
            <person name="Gelfand M.S."/>
        </authorList>
    </citation>
    <scope>NUCLEOTIDE SEQUENCE [LARGE SCALE GENOMIC DNA]</scope>
    <source>
        <strain evidence="2">02AZ16</strain>
    </source>
</reference>
<dbReference type="EMBL" id="PHHC01000142">
    <property type="protein sequence ID" value="PPE03032.1"/>
    <property type="molecule type" value="Genomic_DNA"/>
</dbReference>
<comment type="caution">
    <text evidence="1">The sequence shown here is derived from an EMBL/GenBank/DDBJ whole genome shotgun (WGS) entry which is preliminary data.</text>
</comment>
<name>A0A2S5R770_9PROT</name>
<proteinExistence type="predicted"/>
<evidence type="ECO:0000313" key="2">
    <source>
        <dbReference type="Proteomes" id="UP000239425"/>
    </source>
</evidence>
<accession>A0A2S5R770</accession>
<sequence>MLVILYLLLYSLELNPIEKQSIHAKQIKCSTHCSIEALFSITIHSELAIISLITAHSINNGIFCAQ</sequence>
<gene>
    <name evidence="1" type="ORF">HCUR_01542</name>
</gene>
<protein>
    <submittedName>
        <fullName evidence="1">Uncharacterized protein</fullName>
    </submittedName>
</protein>
<dbReference type="Proteomes" id="UP000239425">
    <property type="component" value="Unassembled WGS sequence"/>
</dbReference>
<organism evidence="1 2">
    <name type="scientific">Holospora curviuscula</name>
    <dbReference type="NCBI Taxonomy" id="1082868"/>
    <lineage>
        <taxon>Bacteria</taxon>
        <taxon>Pseudomonadati</taxon>
        <taxon>Pseudomonadota</taxon>
        <taxon>Alphaproteobacteria</taxon>
        <taxon>Holosporales</taxon>
        <taxon>Holosporaceae</taxon>
        <taxon>Holospora</taxon>
    </lineage>
</organism>
<dbReference type="AlphaFoldDB" id="A0A2S5R770"/>